<dbReference type="InterPro" id="IPR013149">
    <property type="entry name" value="ADH-like_C"/>
</dbReference>
<evidence type="ECO:0000313" key="9">
    <source>
        <dbReference type="Proteomes" id="UP000076268"/>
    </source>
</evidence>
<dbReference type="Pfam" id="PF08240">
    <property type="entry name" value="ADH_N"/>
    <property type="match status" value="1"/>
</dbReference>
<dbReference type="GO" id="GO:0016491">
    <property type="term" value="F:oxidoreductase activity"/>
    <property type="evidence" value="ECO:0007669"/>
    <property type="project" value="UniProtKB-KW"/>
</dbReference>
<dbReference type="Proteomes" id="UP000076268">
    <property type="component" value="Unassembled WGS sequence"/>
</dbReference>
<keyword evidence="4 6" id="KW-0862">Zinc</keyword>
<reference evidence="8 9" key="1">
    <citation type="submission" date="2016-02" db="EMBL/GenBank/DDBJ databases">
        <title>Anaerosporomusa subterraneum gen. nov., sp. nov., a spore-forming obligate anaerobe isolated from saprolite.</title>
        <authorList>
            <person name="Choi J.K."/>
            <person name="Shah M."/>
            <person name="Yee N."/>
        </authorList>
    </citation>
    <scope>NUCLEOTIDE SEQUENCE [LARGE SCALE GENOMIC DNA]</scope>
    <source>
        <strain evidence="8 9">RU4</strain>
    </source>
</reference>
<dbReference type="SMART" id="SM00829">
    <property type="entry name" value="PKS_ER"/>
    <property type="match status" value="1"/>
</dbReference>
<accession>A0A154BQ08</accession>
<dbReference type="InterPro" id="IPR036291">
    <property type="entry name" value="NAD(P)-bd_dom_sf"/>
</dbReference>
<proteinExistence type="inferred from homology"/>
<evidence type="ECO:0000259" key="7">
    <source>
        <dbReference type="SMART" id="SM00829"/>
    </source>
</evidence>
<evidence type="ECO:0000256" key="3">
    <source>
        <dbReference type="ARBA" id="ARBA00022723"/>
    </source>
</evidence>
<feature type="domain" description="Enoyl reductase (ER)" evidence="7">
    <location>
        <begin position="7"/>
        <end position="335"/>
    </location>
</feature>
<dbReference type="InterPro" id="IPR002328">
    <property type="entry name" value="ADH_Zn_CS"/>
</dbReference>
<dbReference type="Gene3D" id="3.90.180.10">
    <property type="entry name" value="Medium-chain alcohol dehydrogenases, catalytic domain"/>
    <property type="match status" value="1"/>
</dbReference>
<dbReference type="OrthoDB" id="1674659at2"/>
<evidence type="ECO:0000256" key="1">
    <source>
        <dbReference type="ARBA" id="ARBA00001947"/>
    </source>
</evidence>
<dbReference type="InterPro" id="IPR011032">
    <property type="entry name" value="GroES-like_sf"/>
</dbReference>
<dbReference type="PANTHER" id="PTHR43161">
    <property type="entry name" value="SORBITOL DEHYDROGENASE"/>
    <property type="match status" value="1"/>
</dbReference>
<dbReference type="InterPro" id="IPR013154">
    <property type="entry name" value="ADH-like_N"/>
</dbReference>
<keyword evidence="3 6" id="KW-0479">Metal-binding</keyword>
<dbReference type="PANTHER" id="PTHR43161:SF9">
    <property type="entry name" value="SORBITOL DEHYDROGENASE"/>
    <property type="match status" value="1"/>
</dbReference>
<protein>
    <submittedName>
        <fullName evidence="8">Alcohol dehydrogenase</fullName>
    </submittedName>
</protein>
<evidence type="ECO:0000256" key="4">
    <source>
        <dbReference type="ARBA" id="ARBA00022833"/>
    </source>
</evidence>
<organism evidence="8 9">
    <name type="scientific">Anaerosporomusa subterranea</name>
    <dbReference type="NCBI Taxonomy" id="1794912"/>
    <lineage>
        <taxon>Bacteria</taxon>
        <taxon>Bacillati</taxon>
        <taxon>Bacillota</taxon>
        <taxon>Negativicutes</taxon>
        <taxon>Acetonemataceae</taxon>
        <taxon>Anaerosporomusa</taxon>
    </lineage>
</organism>
<dbReference type="EMBL" id="LSGP01000017">
    <property type="protein sequence ID" value="KYZ75989.1"/>
    <property type="molecule type" value="Genomic_DNA"/>
</dbReference>
<evidence type="ECO:0000256" key="2">
    <source>
        <dbReference type="ARBA" id="ARBA00008072"/>
    </source>
</evidence>
<dbReference type="RefSeq" id="WP_066240646.1">
    <property type="nucleotide sequence ID" value="NZ_LSGP01000017.1"/>
</dbReference>
<evidence type="ECO:0000313" key="8">
    <source>
        <dbReference type="EMBL" id="KYZ75989.1"/>
    </source>
</evidence>
<dbReference type="Gene3D" id="3.40.50.720">
    <property type="entry name" value="NAD(P)-binding Rossmann-like Domain"/>
    <property type="match status" value="1"/>
</dbReference>
<name>A0A154BQ08_ANASB</name>
<evidence type="ECO:0000256" key="5">
    <source>
        <dbReference type="ARBA" id="ARBA00023002"/>
    </source>
</evidence>
<dbReference type="SUPFAM" id="SSF50129">
    <property type="entry name" value="GroES-like"/>
    <property type="match status" value="1"/>
</dbReference>
<evidence type="ECO:0000256" key="6">
    <source>
        <dbReference type="RuleBase" id="RU361277"/>
    </source>
</evidence>
<dbReference type="AlphaFoldDB" id="A0A154BQ08"/>
<keyword evidence="9" id="KW-1185">Reference proteome</keyword>
<dbReference type="GO" id="GO:0008270">
    <property type="term" value="F:zinc ion binding"/>
    <property type="evidence" value="ECO:0007669"/>
    <property type="project" value="InterPro"/>
</dbReference>
<dbReference type="Pfam" id="PF00107">
    <property type="entry name" value="ADH_zinc_N"/>
    <property type="match status" value="1"/>
</dbReference>
<dbReference type="InterPro" id="IPR020843">
    <property type="entry name" value="ER"/>
</dbReference>
<comment type="cofactor">
    <cofactor evidence="1 6">
        <name>Zn(2+)</name>
        <dbReference type="ChEBI" id="CHEBI:29105"/>
    </cofactor>
</comment>
<comment type="caution">
    <text evidence="8">The sequence shown here is derived from an EMBL/GenBank/DDBJ whole genome shotgun (WGS) entry which is preliminary data.</text>
</comment>
<comment type="similarity">
    <text evidence="2 6">Belongs to the zinc-containing alcohol dehydrogenase family.</text>
</comment>
<gene>
    <name evidence="8" type="ORF">AXX12_05990</name>
</gene>
<sequence length="343" mass="37292">MLHAVLGGPRNIEYREAPIPIPEAGQVLVEVKRIGVCGSDIHVYHGRHKYAVFPLVQGHEGSGLVVQTGPDVTNVCIGDRVTLRPQLYCGECRLCREGRYNLCEDYKVIGVLGGTTGMASEYFLTDASKLHRLPDGLDYDAGAMIEPLAVAVHSIRLGQRYHDGNILILGAGPIGNLVGQAAKGMGARSVMITDINPFRLDIAKKCGIDHIVNTATEDLETAIVTHYGRDRADVILDCAATTGTMDQSVKSARRGTNIVTVGNFYDKVPVELGLTQRREINIIGAMNYVSEDYAEAISLLNAGKVKIGDLISAYFGLQDYPAAYQYIDENSNTVMKVLIKVRD</sequence>
<keyword evidence="5" id="KW-0560">Oxidoreductase</keyword>
<dbReference type="SUPFAM" id="SSF51735">
    <property type="entry name" value="NAD(P)-binding Rossmann-fold domains"/>
    <property type="match status" value="1"/>
</dbReference>
<dbReference type="PROSITE" id="PS00059">
    <property type="entry name" value="ADH_ZINC"/>
    <property type="match status" value="1"/>
</dbReference>
<dbReference type="STRING" id="1794912.AXX12_05990"/>